<sequence length="40" mass="4629">MLSLEKILDLCAFFHVISSLHSKNDAVESWECFLSFFFSS</sequence>
<accession>A0A0E9WQH7</accession>
<name>A0A0E9WQH7_ANGAN</name>
<dbReference type="EMBL" id="GBXM01015955">
    <property type="protein sequence ID" value="JAH92622.1"/>
    <property type="molecule type" value="Transcribed_RNA"/>
</dbReference>
<dbReference type="AlphaFoldDB" id="A0A0E9WQH7"/>
<reference evidence="1" key="1">
    <citation type="submission" date="2014-11" db="EMBL/GenBank/DDBJ databases">
        <authorList>
            <person name="Amaro Gonzalez C."/>
        </authorList>
    </citation>
    <scope>NUCLEOTIDE SEQUENCE</scope>
</reference>
<proteinExistence type="predicted"/>
<organism evidence="1">
    <name type="scientific">Anguilla anguilla</name>
    <name type="common">European freshwater eel</name>
    <name type="synonym">Muraena anguilla</name>
    <dbReference type="NCBI Taxonomy" id="7936"/>
    <lineage>
        <taxon>Eukaryota</taxon>
        <taxon>Metazoa</taxon>
        <taxon>Chordata</taxon>
        <taxon>Craniata</taxon>
        <taxon>Vertebrata</taxon>
        <taxon>Euteleostomi</taxon>
        <taxon>Actinopterygii</taxon>
        <taxon>Neopterygii</taxon>
        <taxon>Teleostei</taxon>
        <taxon>Anguilliformes</taxon>
        <taxon>Anguillidae</taxon>
        <taxon>Anguilla</taxon>
    </lineage>
</organism>
<reference evidence="1" key="2">
    <citation type="journal article" date="2015" name="Fish Shellfish Immunol.">
        <title>Early steps in the European eel (Anguilla anguilla)-Vibrio vulnificus interaction in the gills: Role of the RtxA13 toxin.</title>
        <authorList>
            <person name="Callol A."/>
            <person name="Pajuelo D."/>
            <person name="Ebbesson L."/>
            <person name="Teles M."/>
            <person name="MacKenzie S."/>
            <person name="Amaro C."/>
        </authorList>
    </citation>
    <scope>NUCLEOTIDE SEQUENCE</scope>
</reference>
<evidence type="ECO:0000313" key="1">
    <source>
        <dbReference type="EMBL" id="JAH92622.1"/>
    </source>
</evidence>
<protein>
    <submittedName>
        <fullName evidence="1">Uncharacterized protein</fullName>
    </submittedName>
</protein>